<proteinExistence type="predicted"/>
<feature type="compositionally biased region" description="Basic residues" evidence="1">
    <location>
        <begin position="142"/>
        <end position="156"/>
    </location>
</feature>
<feature type="compositionally biased region" description="Basic and acidic residues" evidence="1">
    <location>
        <begin position="101"/>
        <end position="110"/>
    </location>
</feature>
<protein>
    <submittedName>
        <fullName evidence="2">Uncharacterized protein</fullName>
    </submittedName>
</protein>
<organism evidence="2 3">
    <name type="scientific">Teratosphaeria nubilosa</name>
    <dbReference type="NCBI Taxonomy" id="161662"/>
    <lineage>
        <taxon>Eukaryota</taxon>
        <taxon>Fungi</taxon>
        <taxon>Dikarya</taxon>
        <taxon>Ascomycota</taxon>
        <taxon>Pezizomycotina</taxon>
        <taxon>Dothideomycetes</taxon>
        <taxon>Dothideomycetidae</taxon>
        <taxon>Mycosphaerellales</taxon>
        <taxon>Teratosphaeriaceae</taxon>
        <taxon>Teratosphaeria</taxon>
    </lineage>
</organism>
<reference evidence="2" key="1">
    <citation type="journal article" date="2020" name="Stud. Mycol.">
        <title>101 Dothideomycetes genomes: a test case for predicting lifestyles and emergence of pathogens.</title>
        <authorList>
            <person name="Haridas S."/>
            <person name="Albert R."/>
            <person name="Binder M."/>
            <person name="Bloem J."/>
            <person name="Labutti K."/>
            <person name="Salamov A."/>
            <person name="Andreopoulos B."/>
            <person name="Baker S."/>
            <person name="Barry K."/>
            <person name="Bills G."/>
            <person name="Bluhm B."/>
            <person name="Cannon C."/>
            <person name="Castanera R."/>
            <person name="Culley D."/>
            <person name="Daum C."/>
            <person name="Ezra D."/>
            <person name="Gonzalez J."/>
            <person name="Henrissat B."/>
            <person name="Kuo A."/>
            <person name="Liang C."/>
            <person name="Lipzen A."/>
            <person name="Lutzoni F."/>
            <person name="Magnuson J."/>
            <person name="Mondo S."/>
            <person name="Nolan M."/>
            <person name="Ohm R."/>
            <person name="Pangilinan J."/>
            <person name="Park H.-J."/>
            <person name="Ramirez L."/>
            <person name="Alfaro M."/>
            <person name="Sun H."/>
            <person name="Tritt A."/>
            <person name="Yoshinaga Y."/>
            <person name="Zwiers L.-H."/>
            <person name="Turgeon B."/>
            <person name="Goodwin S."/>
            <person name="Spatafora J."/>
            <person name="Crous P."/>
            <person name="Grigoriev I."/>
        </authorList>
    </citation>
    <scope>NUCLEOTIDE SEQUENCE</scope>
    <source>
        <strain evidence="2">CBS 116005</strain>
    </source>
</reference>
<name>A0A6G1LAF7_9PEZI</name>
<dbReference type="AlphaFoldDB" id="A0A6G1LAF7"/>
<keyword evidence="3" id="KW-1185">Reference proteome</keyword>
<evidence type="ECO:0000313" key="2">
    <source>
        <dbReference type="EMBL" id="KAF2769835.1"/>
    </source>
</evidence>
<feature type="region of interest" description="Disordered" evidence="1">
    <location>
        <begin position="84"/>
        <end position="162"/>
    </location>
</feature>
<dbReference type="EMBL" id="ML995830">
    <property type="protein sequence ID" value="KAF2769835.1"/>
    <property type="molecule type" value="Genomic_DNA"/>
</dbReference>
<sequence length="186" mass="20246">MPVRPTSSTESLNLEGLEAARGFPSKQAAAGAAKCLQHNEISFQSALYSSTDSRQLERKQTSRDLAVPNSSIDQAPTELGCSLFQRGTHTGNNRACVDDWPPNRRGESPKHIRGPSNNDAAQHPAGTTDKSATPVKSTSIPQKRKRGRPPGSKNRKTLQIDRARLERRPVVGELPLTRKSITCLNA</sequence>
<accession>A0A6G1LAF7</accession>
<dbReference type="Proteomes" id="UP000799436">
    <property type="component" value="Unassembled WGS sequence"/>
</dbReference>
<feature type="compositionally biased region" description="Polar residues" evidence="1">
    <location>
        <begin position="128"/>
        <end position="141"/>
    </location>
</feature>
<evidence type="ECO:0000313" key="3">
    <source>
        <dbReference type="Proteomes" id="UP000799436"/>
    </source>
</evidence>
<gene>
    <name evidence="2" type="ORF">EJ03DRAFT_84607</name>
</gene>
<evidence type="ECO:0000256" key="1">
    <source>
        <dbReference type="SAM" id="MobiDB-lite"/>
    </source>
</evidence>